<keyword evidence="1" id="KW-0812">Transmembrane</keyword>
<organism evidence="2 5">
    <name type="scientific">Teichococcus wenyumeiae</name>
    <dbReference type="NCBI Taxonomy" id="2478470"/>
    <lineage>
        <taxon>Bacteria</taxon>
        <taxon>Pseudomonadati</taxon>
        <taxon>Pseudomonadota</taxon>
        <taxon>Alphaproteobacteria</taxon>
        <taxon>Acetobacterales</taxon>
        <taxon>Roseomonadaceae</taxon>
        <taxon>Roseomonas</taxon>
    </lineage>
</organism>
<feature type="transmembrane region" description="Helical" evidence="1">
    <location>
        <begin position="83"/>
        <end position="104"/>
    </location>
</feature>
<dbReference type="InParanoid" id="A0A3A9JQF6"/>
<proteinExistence type="predicted"/>
<dbReference type="AlphaFoldDB" id="A0A3A9JQF6"/>
<keyword evidence="4" id="KW-1185">Reference proteome</keyword>
<accession>A0A3A9JQF6</accession>
<evidence type="ECO:0000313" key="5">
    <source>
        <dbReference type="Proteomes" id="UP000278036"/>
    </source>
</evidence>
<reference evidence="2 5" key="1">
    <citation type="submission" date="2018-09" db="EMBL/GenBank/DDBJ databases">
        <title>Roseomonas sp. nov., isolated from feces of Tibetan antelopes in the Qinghai-Tibet plateau, China.</title>
        <authorList>
            <person name="Tian Z."/>
        </authorList>
    </citation>
    <scope>NUCLEOTIDE SEQUENCE [LARGE SCALE GENOMIC DNA]</scope>
    <source>
        <strain evidence="3 4">Z23</strain>
        <strain evidence="2 5">Z24</strain>
    </source>
</reference>
<dbReference type="EMBL" id="RFLX01000005">
    <property type="protein sequence ID" value="RMI25409.1"/>
    <property type="molecule type" value="Genomic_DNA"/>
</dbReference>
<protein>
    <submittedName>
        <fullName evidence="2">Uncharacterized protein</fullName>
    </submittedName>
</protein>
<dbReference type="EMBL" id="RAQU01000120">
    <property type="protein sequence ID" value="RKK02868.1"/>
    <property type="molecule type" value="Genomic_DNA"/>
</dbReference>
<sequence>MRVPPAAFILNGLGWVVILALVAAALALVRLLGFPGLLILGLLCCLICTRAELSEDVPSWGRQVFAARMARAGEAPDRAAFRFYRRCGCVLLLAGLAGTAWQWWGML</sequence>
<evidence type="ECO:0000256" key="1">
    <source>
        <dbReference type="SAM" id="Phobius"/>
    </source>
</evidence>
<dbReference type="Proteomes" id="UP000274097">
    <property type="component" value="Unassembled WGS sequence"/>
</dbReference>
<keyword evidence="1" id="KW-0472">Membrane</keyword>
<dbReference type="Proteomes" id="UP000278036">
    <property type="component" value="Unassembled WGS sequence"/>
</dbReference>
<comment type="caution">
    <text evidence="2">The sequence shown here is derived from an EMBL/GenBank/DDBJ whole genome shotgun (WGS) entry which is preliminary data.</text>
</comment>
<dbReference type="RefSeq" id="WP_120639556.1">
    <property type="nucleotide sequence ID" value="NZ_RAQU01000120.1"/>
</dbReference>
<evidence type="ECO:0000313" key="2">
    <source>
        <dbReference type="EMBL" id="RKK02868.1"/>
    </source>
</evidence>
<gene>
    <name evidence="2" type="ORF">D6Z83_17500</name>
    <name evidence="3" type="ORF">EBE87_09745</name>
</gene>
<evidence type="ECO:0000313" key="3">
    <source>
        <dbReference type="EMBL" id="RMI25409.1"/>
    </source>
</evidence>
<feature type="transmembrane region" description="Helical" evidence="1">
    <location>
        <begin position="7"/>
        <end position="28"/>
    </location>
</feature>
<dbReference type="OrthoDB" id="7275198at2"/>
<name>A0A3A9JQF6_9PROT</name>
<evidence type="ECO:0000313" key="4">
    <source>
        <dbReference type="Proteomes" id="UP000274097"/>
    </source>
</evidence>
<feature type="transmembrane region" description="Helical" evidence="1">
    <location>
        <begin position="34"/>
        <end position="53"/>
    </location>
</feature>
<keyword evidence="1" id="KW-1133">Transmembrane helix</keyword>